<gene>
    <name evidence="2" type="ORF">CYMTET_16579</name>
</gene>
<organism evidence="2 3">
    <name type="scientific">Cymbomonas tetramitiformis</name>
    <dbReference type="NCBI Taxonomy" id="36881"/>
    <lineage>
        <taxon>Eukaryota</taxon>
        <taxon>Viridiplantae</taxon>
        <taxon>Chlorophyta</taxon>
        <taxon>Pyramimonadophyceae</taxon>
        <taxon>Pyramimonadales</taxon>
        <taxon>Pyramimonadaceae</taxon>
        <taxon>Cymbomonas</taxon>
    </lineage>
</organism>
<protein>
    <recommendedName>
        <fullName evidence="4">Ion transport domain-containing protein</fullName>
    </recommendedName>
</protein>
<feature type="transmembrane region" description="Helical" evidence="1">
    <location>
        <begin position="107"/>
        <end position="132"/>
    </location>
</feature>
<evidence type="ECO:0008006" key="4">
    <source>
        <dbReference type="Google" id="ProtNLM"/>
    </source>
</evidence>
<keyword evidence="1" id="KW-0812">Transmembrane</keyword>
<keyword evidence="1" id="KW-1133">Transmembrane helix</keyword>
<dbReference type="EMBL" id="LGRX02007318">
    <property type="protein sequence ID" value="KAK3275280.1"/>
    <property type="molecule type" value="Genomic_DNA"/>
</dbReference>
<evidence type="ECO:0000256" key="1">
    <source>
        <dbReference type="SAM" id="Phobius"/>
    </source>
</evidence>
<dbReference type="AlphaFoldDB" id="A0AAE0GC70"/>
<dbReference type="Proteomes" id="UP001190700">
    <property type="component" value="Unassembled WGS sequence"/>
</dbReference>
<comment type="caution">
    <text evidence="2">The sequence shown here is derived from an EMBL/GenBank/DDBJ whole genome shotgun (WGS) entry which is preliminary data.</text>
</comment>
<name>A0AAE0GC70_9CHLO</name>
<reference evidence="2 3" key="1">
    <citation type="journal article" date="2015" name="Genome Biol. Evol.">
        <title>Comparative Genomics of a Bacterivorous Green Alga Reveals Evolutionary Causalities and Consequences of Phago-Mixotrophic Mode of Nutrition.</title>
        <authorList>
            <person name="Burns J.A."/>
            <person name="Paasch A."/>
            <person name="Narechania A."/>
            <person name="Kim E."/>
        </authorList>
    </citation>
    <scope>NUCLEOTIDE SEQUENCE [LARGE SCALE GENOMIC DNA]</scope>
    <source>
        <strain evidence="2 3">PLY_AMNH</strain>
    </source>
</reference>
<keyword evidence="1" id="KW-0472">Membrane</keyword>
<proteinExistence type="predicted"/>
<accession>A0AAE0GC70</accession>
<evidence type="ECO:0000313" key="3">
    <source>
        <dbReference type="Proteomes" id="UP001190700"/>
    </source>
</evidence>
<sequence>MAGHILYGEQYQEFKSAGTTLFNMFAFVVSGDWALINPVFFPERKVDPGPRRHHHAPPAPQAIPRLASITISVIAMVDDCERYSDEGSEQTGAEPAKGLDYNVGEYIILYTFIMGNCFITLFTLVNMLMAILGDAQADVKSDFTSGLSKAPGGLFKPNSEGGYTAPSFFSEMGTSWQSRYPSKVERMLKTVEAGIEKAAKHKPKPTFKGIVNQIDVKLRTLDSMAESLKGNLTKMRSIAAIDWDWHAWDAATWDLSEDEKSALTTLREALLELRHQRKQNRAASQTPTILEESVLDEECVQRTSLLGAPC</sequence>
<feature type="transmembrane region" description="Helical" evidence="1">
    <location>
        <begin position="21"/>
        <end position="41"/>
    </location>
</feature>
<evidence type="ECO:0000313" key="2">
    <source>
        <dbReference type="EMBL" id="KAK3275280.1"/>
    </source>
</evidence>
<keyword evidence="3" id="KW-1185">Reference proteome</keyword>